<sequence>MTATSHGPDQGLPLSSRQEWCWEWERCYDEPYPKAVSLDCSTTLRMRGPLDVGALRDALAEVALRHDALRLRLLDTGTPVERVVRPRQALRPEPFPLDTVDLGDALRRRELHEILLDLTTRPFDVTEWLSRATLLRLAADDHVLLTSFHHMVFDEPSHQVYLRDLADFYNRRVAAPVADGGRPPFSYVDFVRAENTPQARLDTASRLADWADRLRAHGSGDLLPGRTTGFLPLQHHYESVPLDLSAEESRRLLRTARAERVSLYALLAAALTRTLGGFYGRERLILSTPSHGRLRPETRSALGLFSNMIQVPVDLRRASPSGLFRQVDGRIRDASAAVDLPFGRLAETVLGRQGDAAFFRHALAHAELRLYGVTGWIVDRREHELPMHGLRTGLAPYHQDFSRLKYATPQSSLAGAATLSVGLTMESGRLTGALRYETTYHGRRTAEALANGFRGRLTDLARVGATRR</sequence>
<dbReference type="AlphaFoldDB" id="A0A6M4X3A4"/>
<dbReference type="GO" id="GO:0008610">
    <property type="term" value="P:lipid biosynthetic process"/>
    <property type="evidence" value="ECO:0007669"/>
    <property type="project" value="UniProtKB-ARBA"/>
</dbReference>
<dbReference type="PANTHER" id="PTHR45527:SF1">
    <property type="entry name" value="FATTY ACID SYNTHASE"/>
    <property type="match status" value="1"/>
</dbReference>
<dbReference type="Gene3D" id="3.30.559.10">
    <property type="entry name" value="Chloramphenicol acetyltransferase-like domain"/>
    <property type="match status" value="1"/>
</dbReference>
<dbReference type="Gene3D" id="3.30.559.30">
    <property type="entry name" value="Nonribosomal peptide synthetase, condensation domain"/>
    <property type="match status" value="1"/>
</dbReference>
<accession>A0A6M4X3A4</accession>
<name>A0A6M4X3A4_9ACTN</name>
<keyword evidence="3" id="KW-1185">Reference proteome</keyword>
<dbReference type="SUPFAM" id="SSF52777">
    <property type="entry name" value="CoA-dependent acyltransferases"/>
    <property type="match status" value="2"/>
</dbReference>
<dbReference type="RefSeq" id="WP_171401624.1">
    <property type="nucleotide sequence ID" value="NZ_CP049838.1"/>
</dbReference>
<evidence type="ECO:0000313" key="2">
    <source>
        <dbReference type="EMBL" id="QJT06311.1"/>
    </source>
</evidence>
<dbReference type="GO" id="GO:0005737">
    <property type="term" value="C:cytoplasm"/>
    <property type="evidence" value="ECO:0007669"/>
    <property type="project" value="TreeGrafter"/>
</dbReference>
<dbReference type="GO" id="GO:0043041">
    <property type="term" value="P:amino acid activation for nonribosomal peptide biosynthetic process"/>
    <property type="evidence" value="ECO:0007669"/>
    <property type="project" value="TreeGrafter"/>
</dbReference>
<dbReference type="InterPro" id="IPR023213">
    <property type="entry name" value="CAT-like_dom_sf"/>
</dbReference>
<gene>
    <name evidence="2" type="ORF">G9272_43335</name>
</gene>
<dbReference type="InterPro" id="IPR001242">
    <property type="entry name" value="Condensation_dom"/>
</dbReference>
<dbReference type="EMBL" id="CP049838">
    <property type="protein sequence ID" value="QJT06311.1"/>
    <property type="molecule type" value="Genomic_DNA"/>
</dbReference>
<reference evidence="2" key="1">
    <citation type="submission" date="2020-03" db="EMBL/GenBank/DDBJ databases">
        <title>Molecular networking-based the target discovery of potent antiproliferative macrolactams: 5/6/7/16 polycyclic ansamycins and glycosylated trienomycin from Streptomyces cacaoi subsp. asoensis.</title>
        <authorList>
            <person name="Liu L.-L."/>
        </authorList>
    </citation>
    <scope>NUCLEOTIDE SEQUENCE [LARGE SCALE GENOMIC DNA]</scope>
    <source>
        <strain evidence="2">H2S5</strain>
    </source>
</reference>
<dbReference type="GO" id="GO:0003824">
    <property type="term" value="F:catalytic activity"/>
    <property type="evidence" value="ECO:0007669"/>
    <property type="project" value="InterPro"/>
</dbReference>
<protein>
    <recommendedName>
        <fullName evidence="1">Condensation domain-containing protein</fullName>
    </recommendedName>
</protein>
<evidence type="ECO:0000259" key="1">
    <source>
        <dbReference type="Pfam" id="PF00668"/>
    </source>
</evidence>
<proteinExistence type="predicted"/>
<dbReference type="GO" id="GO:0044550">
    <property type="term" value="P:secondary metabolite biosynthetic process"/>
    <property type="evidence" value="ECO:0007669"/>
    <property type="project" value="TreeGrafter"/>
</dbReference>
<dbReference type="Proteomes" id="UP000502665">
    <property type="component" value="Chromosome"/>
</dbReference>
<dbReference type="PANTHER" id="PTHR45527">
    <property type="entry name" value="NONRIBOSOMAL PEPTIDE SYNTHETASE"/>
    <property type="match status" value="1"/>
</dbReference>
<organism evidence="2 3">
    <name type="scientific">Streptomyces asoensis</name>
    <dbReference type="NCBI Taxonomy" id="249586"/>
    <lineage>
        <taxon>Bacteria</taxon>
        <taxon>Bacillati</taxon>
        <taxon>Actinomycetota</taxon>
        <taxon>Actinomycetes</taxon>
        <taxon>Kitasatosporales</taxon>
        <taxon>Streptomycetaceae</taxon>
        <taxon>Streptomyces</taxon>
    </lineage>
</organism>
<feature type="domain" description="Condensation" evidence="1">
    <location>
        <begin position="13"/>
        <end position="350"/>
    </location>
</feature>
<evidence type="ECO:0000313" key="3">
    <source>
        <dbReference type="Proteomes" id="UP000502665"/>
    </source>
</evidence>
<dbReference type="GO" id="GO:0031177">
    <property type="term" value="F:phosphopantetheine binding"/>
    <property type="evidence" value="ECO:0007669"/>
    <property type="project" value="TreeGrafter"/>
</dbReference>
<dbReference type="Pfam" id="PF00668">
    <property type="entry name" value="Condensation"/>
    <property type="match status" value="1"/>
</dbReference>